<dbReference type="InterPro" id="IPR008030">
    <property type="entry name" value="NmrA-like"/>
</dbReference>
<reference evidence="4" key="1">
    <citation type="journal article" date="2020" name="Stud. Mycol.">
        <title>101 Dothideomycetes genomes: a test case for predicting lifestyles and emergence of pathogens.</title>
        <authorList>
            <person name="Haridas S."/>
            <person name="Albert R."/>
            <person name="Binder M."/>
            <person name="Bloem J."/>
            <person name="Labutti K."/>
            <person name="Salamov A."/>
            <person name="Andreopoulos B."/>
            <person name="Baker S."/>
            <person name="Barry K."/>
            <person name="Bills G."/>
            <person name="Bluhm B."/>
            <person name="Cannon C."/>
            <person name="Castanera R."/>
            <person name="Culley D."/>
            <person name="Daum C."/>
            <person name="Ezra D."/>
            <person name="Gonzalez J."/>
            <person name="Henrissat B."/>
            <person name="Kuo A."/>
            <person name="Liang C."/>
            <person name="Lipzen A."/>
            <person name="Lutzoni F."/>
            <person name="Magnuson J."/>
            <person name="Mondo S."/>
            <person name="Nolan M."/>
            <person name="Ohm R."/>
            <person name="Pangilinan J."/>
            <person name="Park H.-J."/>
            <person name="Ramirez L."/>
            <person name="Alfaro M."/>
            <person name="Sun H."/>
            <person name="Tritt A."/>
            <person name="Yoshinaga Y."/>
            <person name="Zwiers L.-H."/>
            <person name="Turgeon B."/>
            <person name="Goodwin S."/>
            <person name="Spatafora J."/>
            <person name="Crous P."/>
            <person name="Grigoriev I."/>
        </authorList>
    </citation>
    <scope>NUCLEOTIDE SEQUENCE</scope>
    <source>
        <strain evidence="4">CBS 379.55</strain>
    </source>
</reference>
<dbReference type="Gene3D" id="3.90.25.10">
    <property type="entry name" value="UDP-galactose 4-epimerase, domain 1"/>
    <property type="match status" value="1"/>
</dbReference>
<gene>
    <name evidence="4" type="ORF">EI97DRAFT_351080</name>
</gene>
<evidence type="ECO:0000256" key="2">
    <source>
        <dbReference type="ARBA" id="ARBA00023002"/>
    </source>
</evidence>
<evidence type="ECO:0000259" key="3">
    <source>
        <dbReference type="Pfam" id="PF05368"/>
    </source>
</evidence>
<dbReference type="Proteomes" id="UP000800097">
    <property type="component" value="Unassembled WGS sequence"/>
</dbReference>
<keyword evidence="2" id="KW-0560">Oxidoreductase</keyword>
<protein>
    <submittedName>
        <fullName evidence="4">NAD(P)-binding protein</fullName>
    </submittedName>
</protein>
<dbReference type="Gene3D" id="3.40.50.720">
    <property type="entry name" value="NAD(P)-binding Rossmann-like Domain"/>
    <property type="match status" value="1"/>
</dbReference>
<dbReference type="RefSeq" id="XP_033650449.1">
    <property type="nucleotide sequence ID" value="XM_033794842.1"/>
</dbReference>
<dbReference type="GO" id="GO:0016491">
    <property type="term" value="F:oxidoreductase activity"/>
    <property type="evidence" value="ECO:0007669"/>
    <property type="project" value="UniProtKB-KW"/>
</dbReference>
<dbReference type="InterPro" id="IPR051609">
    <property type="entry name" value="NmrA/Isoflavone_reductase-like"/>
</dbReference>
<keyword evidence="5" id="KW-1185">Reference proteome</keyword>
<dbReference type="InterPro" id="IPR036291">
    <property type="entry name" value="NAD(P)-bd_dom_sf"/>
</dbReference>
<dbReference type="EMBL" id="ML986515">
    <property type="protein sequence ID" value="KAF2272910.1"/>
    <property type="molecule type" value="Genomic_DNA"/>
</dbReference>
<dbReference type="GeneID" id="54548017"/>
<evidence type="ECO:0000313" key="5">
    <source>
        <dbReference type="Proteomes" id="UP000800097"/>
    </source>
</evidence>
<evidence type="ECO:0000256" key="1">
    <source>
        <dbReference type="ARBA" id="ARBA00022857"/>
    </source>
</evidence>
<dbReference type="CDD" id="cd05259">
    <property type="entry name" value="PCBER_SDR_a"/>
    <property type="match status" value="1"/>
</dbReference>
<dbReference type="InterPro" id="IPR045312">
    <property type="entry name" value="PCBER-like"/>
</dbReference>
<proteinExistence type="predicted"/>
<evidence type="ECO:0000313" key="4">
    <source>
        <dbReference type="EMBL" id="KAF2272910.1"/>
    </source>
</evidence>
<dbReference type="OrthoDB" id="9984533at2759"/>
<name>A0A6A6J8M3_WESOR</name>
<dbReference type="AlphaFoldDB" id="A0A6A6J8M3"/>
<sequence>VKNVILVGASGNLGPIIVKTFARHAPHFNFSILTRHDSNSTSTFPANIPVLRADYSSLDSLTAAFKDQDAVVSLVGPAFLAKQTILVDAAIAAGVKLFLPSEYGSDTADERLREVVPMFEVKKNIVDYLKQREDKISWSAVIVGGFFDWGITSTFLGFNASTKTATLVDNGTVPFTTTNTTTIARALIAILSNPSVARNQYVYISSFTPTGADILAAAERITGAQWTVKHVSSDDLVKDGKEKVAKGDRMGVVSLLLAGLLGKEGLGDNRKKGSEEWNQRLGLEGEDFEGSVR</sequence>
<feature type="domain" description="NmrA-like" evidence="3">
    <location>
        <begin position="2"/>
        <end position="237"/>
    </location>
</feature>
<organism evidence="4 5">
    <name type="scientific">Westerdykella ornata</name>
    <dbReference type="NCBI Taxonomy" id="318751"/>
    <lineage>
        <taxon>Eukaryota</taxon>
        <taxon>Fungi</taxon>
        <taxon>Dikarya</taxon>
        <taxon>Ascomycota</taxon>
        <taxon>Pezizomycotina</taxon>
        <taxon>Dothideomycetes</taxon>
        <taxon>Pleosporomycetidae</taxon>
        <taxon>Pleosporales</taxon>
        <taxon>Sporormiaceae</taxon>
        <taxon>Westerdykella</taxon>
    </lineage>
</organism>
<feature type="non-terminal residue" evidence="4">
    <location>
        <position position="1"/>
    </location>
</feature>
<keyword evidence="1" id="KW-0521">NADP</keyword>
<dbReference type="Pfam" id="PF05368">
    <property type="entry name" value="NmrA"/>
    <property type="match status" value="1"/>
</dbReference>
<dbReference type="PANTHER" id="PTHR47706:SF9">
    <property type="entry name" value="NMRA-LIKE DOMAIN-CONTAINING PROTEIN-RELATED"/>
    <property type="match status" value="1"/>
</dbReference>
<accession>A0A6A6J8M3</accession>
<feature type="non-terminal residue" evidence="4">
    <location>
        <position position="293"/>
    </location>
</feature>
<dbReference type="SUPFAM" id="SSF51735">
    <property type="entry name" value="NAD(P)-binding Rossmann-fold domains"/>
    <property type="match status" value="1"/>
</dbReference>
<dbReference type="PANTHER" id="PTHR47706">
    <property type="entry name" value="NMRA-LIKE FAMILY PROTEIN"/>
    <property type="match status" value="1"/>
</dbReference>